<reference evidence="3 4" key="1">
    <citation type="submission" date="2024-02" db="EMBL/GenBank/DDBJ databases">
        <title>Chromosome-scale genome assembly of the rough periwinkle Littorina saxatilis.</title>
        <authorList>
            <person name="De Jode A."/>
            <person name="Faria R."/>
            <person name="Formenti G."/>
            <person name="Sims Y."/>
            <person name="Smith T.P."/>
            <person name="Tracey A."/>
            <person name="Wood J.M.D."/>
            <person name="Zagrodzka Z.B."/>
            <person name="Johannesson K."/>
            <person name="Butlin R.K."/>
            <person name="Leder E.H."/>
        </authorList>
    </citation>
    <scope>NUCLEOTIDE SEQUENCE [LARGE SCALE GENOMIC DNA]</scope>
    <source>
        <strain evidence="3">Snail1</strain>
        <tissue evidence="3">Muscle</tissue>
    </source>
</reference>
<sequence length="349" mass="37465">MNTLISLFVVAVGVGTISAQGYGGGPSYGGGPNYGGGPPHGGRPTHGGAGSGASGSGSGAHVGYGRYNYYPPPPPPKKDDMPLTELDQLNDRFNNVLDQLKTSAEIIEALSAQMSLQKQFIDAFNLLTQPELEQTDVSQNAIISQLQDAIDAVNTTLSGGLTDSVGDLNALNDQNTDAQTLAEELFAQEQAIDVGQDRDIQTLYALARGLKEKLFQVEDNAFEVFTDAVENNAQRLASVSAEESRRVCESGKVTLDSDDRRVEYQYKRHFPFTPIIYTGLSGFSFNIDSREPSYGYGYGYQAKEPHSIGIRTAAYSTPTGLSIELFDTGFGESTVVTGTVSFMACLIEH</sequence>
<protein>
    <submittedName>
        <fullName evidence="3">Uncharacterized protein</fullName>
    </submittedName>
</protein>
<gene>
    <name evidence="3" type="ORF">V1264_009320</name>
</gene>
<evidence type="ECO:0000256" key="2">
    <source>
        <dbReference type="SAM" id="SignalP"/>
    </source>
</evidence>
<feature type="region of interest" description="Disordered" evidence="1">
    <location>
        <begin position="30"/>
        <end position="57"/>
    </location>
</feature>
<keyword evidence="2" id="KW-0732">Signal</keyword>
<evidence type="ECO:0000313" key="4">
    <source>
        <dbReference type="Proteomes" id="UP001374579"/>
    </source>
</evidence>
<keyword evidence="4" id="KW-1185">Reference proteome</keyword>
<accession>A0AAN9ARG0</accession>
<dbReference type="Proteomes" id="UP001374579">
    <property type="component" value="Unassembled WGS sequence"/>
</dbReference>
<feature type="signal peptide" evidence="2">
    <location>
        <begin position="1"/>
        <end position="19"/>
    </location>
</feature>
<dbReference type="EMBL" id="JBAMIC010000022">
    <property type="protein sequence ID" value="KAK7091664.1"/>
    <property type="molecule type" value="Genomic_DNA"/>
</dbReference>
<feature type="chain" id="PRO_5042987603" evidence="2">
    <location>
        <begin position="20"/>
        <end position="349"/>
    </location>
</feature>
<comment type="caution">
    <text evidence="3">The sequence shown here is derived from an EMBL/GenBank/DDBJ whole genome shotgun (WGS) entry which is preliminary data.</text>
</comment>
<dbReference type="AlphaFoldDB" id="A0AAN9ARG0"/>
<evidence type="ECO:0000313" key="3">
    <source>
        <dbReference type="EMBL" id="KAK7091664.1"/>
    </source>
</evidence>
<proteinExistence type="predicted"/>
<organism evidence="3 4">
    <name type="scientific">Littorina saxatilis</name>
    <dbReference type="NCBI Taxonomy" id="31220"/>
    <lineage>
        <taxon>Eukaryota</taxon>
        <taxon>Metazoa</taxon>
        <taxon>Spiralia</taxon>
        <taxon>Lophotrochozoa</taxon>
        <taxon>Mollusca</taxon>
        <taxon>Gastropoda</taxon>
        <taxon>Caenogastropoda</taxon>
        <taxon>Littorinimorpha</taxon>
        <taxon>Littorinoidea</taxon>
        <taxon>Littorinidae</taxon>
        <taxon>Littorina</taxon>
    </lineage>
</organism>
<name>A0AAN9ARG0_9CAEN</name>
<evidence type="ECO:0000256" key="1">
    <source>
        <dbReference type="SAM" id="MobiDB-lite"/>
    </source>
</evidence>